<evidence type="ECO:0000313" key="1">
    <source>
        <dbReference type="EMBL" id="PQJ97270.1"/>
    </source>
</evidence>
<reference evidence="1 2" key="1">
    <citation type="submission" date="2018-01" db="EMBL/GenBank/DDBJ databases">
        <title>The complete genome sequence of Chromatium okenii LaCa, a purple sulfur bacterium with a turbulent life.</title>
        <authorList>
            <person name="Luedin S.M."/>
            <person name="Liechti N."/>
            <person name="Storelli N."/>
            <person name="Danza F."/>
            <person name="Wittwer M."/>
            <person name="Pothier J.F."/>
            <person name="Tonolla M.A."/>
        </authorList>
    </citation>
    <scope>NUCLEOTIDE SEQUENCE [LARGE SCALE GENOMIC DNA]</scope>
    <source>
        <strain evidence="1 2">LaCa</strain>
    </source>
</reference>
<sequence>MENGALPKIDNARLAGLPMPSALVQMLADRALAAIESTQSIQHVSLQHDQLAVNYLWDRICWNASAVVLWPMQHCQRCCVINEI</sequence>
<evidence type="ECO:0000313" key="2">
    <source>
        <dbReference type="Proteomes" id="UP000239936"/>
    </source>
</evidence>
<protein>
    <submittedName>
        <fullName evidence="1">Uncharacterized protein</fullName>
    </submittedName>
</protein>
<dbReference type="AlphaFoldDB" id="A0A2S7XU85"/>
<proteinExistence type="predicted"/>
<dbReference type="RefSeq" id="WP_105072736.1">
    <property type="nucleotide sequence ID" value="NZ_PPGH01000016.1"/>
</dbReference>
<dbReference type="Proteomes" id="UP000239936">
    <property type="component" value="Unassembled WGS sequence"/>
</dbReference>
<keyword evidence="2" id="KW-1185">Reference proteome</keyword>
<organism evidence="1 2">
    <name type="scientific">Chromatium okenii</name>
    <dbReference type="NCBI Taxonomy" id="61644"/>
    <lineage>
        <taxon>Bacteria</taxon>
        <taxon>Pseudomonadati</taxon>
        <taxon>Pseudomonadota</taxon>
        <taxon>Gammaproteobacteria</taxon>
        <taxon>Chromatiales</taxon>
        <taxon>Chromatiaceae</taxon>
        <taxon>Chromatium</taxon>
    </lineage>
</organism>
<name>A0A2S7XU85_9GAMM</name>
<dbReference type="EMBL" id="PPGH01000016">
    <property type="protein sequence ID" value="PQJ97270.1"/>
    <property type="molecule type" value="Genomic_DNA"/>
</dbReference>
<gene>
    <name evidence="1" type="ORF">CXB77_02995</name>
</gene>
<dbReference type="OrthoDB" id="9997at2"/>
<accession>A0A2S7XU85</accession>
<comment type="caution">
    <text evidence="1">The sequence shown here is derived from an EMBL/GenBank/DDBJ whole genome shotgun (WGS) entry which is preliminary data.</text>
</comment>